<sequence>MASFLLSVLIATNLFINLAMCRPLSSSYTTNEIKIVFEPHHANPPVDAVTLAAIEDTKFAESPSASLHSRHKPFDKSFAGGKIIVGGLALAILVAVFCYIRITRRRASK</sequence>
<dbReference type="EMBL" id="JAMQYH010000001">
    <property type="protein sequence ID" value="KAJ1700799.1"/>
    <property type="molecule type" value="Genomic_DNA"/>
</dbReference>
<evidence type="ECO:0000313" key="3">
    <source>
        <dbReference type="EMBL" id="KAJ1700799.1"/>
    </source>
</evidence>
<reference evidence="3" key="1">
    <citation type="journal article" date="2022" name="Cell">
        <title>Repeat-based holocentromeres influence genome architecture and karyotype evolution.</title>
        <authorList>
            <person name="Hofstatter P.G."/>
            <person name="Thangavel G."/>
            <person name="Lux T."/>
            <person name="Neumann P."/>
            <person name="Vondrak T."/>
            <person name="Novak P."/>
            <person name="Zhang M."/>
            <person name="Costa L."/>
            <person name="Castellani M."/>
            <person name="Scott A."/>
            <person name="Toegelov H."/>
            <person name="Fuchs J."/>
            <person name="Mata-Sucre Y."/>
            <person name="Dias Y."/>
            <person name="Vanzela A.L.L."/>
            <person name="Huettel B."/>
            <person name="Almeida C.C.S."/>
            <person name="Simkova H."/>
            <person name="Souza G."/>
            <person name="Pedrosa-Harand A."/>
            <person name="Macas J."/>
            <person name="Mayer K.F.X."/>
            <person name="Houben A."/>
            <person name="Marques A."/>
        </authorList>
    </citation>
    <scope>NUCLEOTIDE SEQUENCE</scope>
    <source>
        <strain evidence="3">RhyBre1mFocal</strain>
    </source>
</reference>
<feature type="signal peptide" evidence="2">
    <location>
        <begin position="1"/>
        <end position="21"/>
    </location>
</feature>
<proteinExistence type="predicted"/>
<evidence type="ECO:0000256" key="2">
    <source>
        <dbReference type="SAM" id="SignalP"/>
    </source>
</evidence>
<keyword evidence="1" id="KW-0812">Transmembrane</keyword>
<feature type="transmembrane region" description="Helical" evidence="1">
    <location>
        <begin position="83"/>
        <end position="102"/>
    </location>
</feature>
<keyword evidence="1" id="KW-0472">Membrane</keyword>
<dbReference type="AlphaFoldDB" id="A0A9Q0HW69"/>
<evidence type="ECO:0000256" key="1">
    <source>
        <dbReference type="SAM" id="Phobius"/>
    </source>
</evidence>
<gene>
    <name evidence="3" type="ORF">LUZ63_000578</name>
</gene>
<dbReference type="PANTHER" id="PTHR34558">
    <property type="entry name" value="EXPRESSED PROTEIN"/>
    <property type="match status" value="1"/>
</dbReference>
<keyword evidence="4" id="KW-1185">Reference proteome</keyword>
<feature type="chain" id="PRO_5040505712" description="Transmembrane protein" evidence="2">
    <location>
        <begin position="22"/>
        <end position="109"/>
    </location>
</feature>
<keyword evidence="2" id="KW-0732">Signal</keyword>
<evidence type="ECO:0008006" key="5">
    <source>
        <dbReference type="Google" id="ProtNLM"/>
    </source>
</evidence>
<name>A0A9Q0HW69_9POAL</name>
<organism evidence="3 4">
    <name type="scientific">Rhynchospora breviuscula</name>
    <dbReference type="NCBI Taxonomy" id="2022672"/>
    <lineage>
        <taxon>Eukaryota</taxon>
        <taxon>Viridiplantae</taxon>
        <taxon>Streptophyta</taxon>
        <taxon>Embryophyta</taxon>
        <taxon>Tracheophyta</taxon>
        <taxon>Spermatophyta</taxon>
        <taxon>Magnoliopsida</taxon>
        <taxon>Liliopsida</taxon>
        <taxon>Poales</taxon>
        <taxon>Cyperaceae</taxon>
        <taxon>Cyperoideae</taxon>
        <taxon>Rhynchosporeae</taxon>
        <taxon>Rhynchospora</taxon>
    </lineage>
</organism>
<dbReference type="OrthoDB" id="686454at2759"/>
<dbReference type="Proteomes" id="UP001151287">
    <property type="component" value="Unassembled WGS sequence"/>
</dbReference>
<comment type="caution">
    <text evidence="3">The sequence shown here is derived from an EMBL/GenBank/DDBJ whole genome shotgun (WGS) entry which is preliminary data.</text>
</comment>
<accession>A0A9Q0HW69</accession>
<evidence type="ECO:0000313" key="4">
    <source>
        <dbReference type="Proteomes" id="UP001151287"/>
    </source>
</evidence>
<protein>
    <recommendedName>
        <fullName evidence="5">Transmembrane protein</fullName>
    </recommendedName>
</protein>
<dbReference type="PANTHER" id="PTHR34558:SF17">
    <property type="entry name" value="OS07G0549100 PROTEIN"/>
    <property type="match status" value="1"/>
</dbReference>
<keyword evidence="1" id="KW-1133">Transmembrane helix</keyword>